<name>A0ABR0AZ77_9CRUS</name>
<feature type="region of interest" description="Disordered" evidence="1">
    <location>
        <begin position="46"/>
        <end position="148"/>
    </location>
</feature>
<keyword evidence="3" id="KW-1185">Reference proteome</keyword>
<reference evidence="2 3" key="1">
    <citation type="journal article" date="2023" name="Nucleic Acids Res.">
        <title>The hologenome of Daphnia magna reveals possible DNA methylation and microbiome-mediated evolution of the host genome.</title>
        <authorList>
            <person name="Chaturvedi A."/>
            <person name="Li X."/>
            <person name="Dhandapani V."/>
            <person name="Marshall H."/>
            <person name="Kissane S."/>
            <person name="Cuenca-Cambronero M."/>
            <person name="Asole G."/>
            <person name="Calvet F."/>
            <person name="Ruiz-Romero M."/>
            <person name="Marangio P."/>
            <person name="Guigo R."/>
            <person name="Rago D."/>
            <person name="Mirbahai L."/>
            <person name="Eastwood N."/>
            <person name="Colbourne J.K."/>
            <person name="Zhou J."/>
            <person name="Mallon E."/>
            <person name="Orsini L."/>
        </authorList>
    </citation>
    <scope>NUCLEOTIDE SEQUENCE [LARGE SCALE GENOMIC DNA]</scope>
    <source>
        <strain evidence="2">LRV0_1</strain>
    </source>
</reference>
<sequence length="319" mass="35301">MNLSGSAVMEAESDSAQGCPHYTCDTDMMTTNYRHRRHYAVRRKLGRAKTARLAAPASLASDAGDRTANPITLAGIEGATPSDGQVKCDLNDSAECDNEEDDSIGESDAEESATEDEETSPDVDDEEDENATEVEESDDDANVSSSTARASQLFRDECVVSQLLADRRIVQRFNRPVPVITVVDQPGPSTEDTFFDYASETLTTPLLYPLDERDPITPHYFTATSFFFPSLFKVFCLKEEMTPVVVLRFSSLVMNLNCIANRHVYTKCNGDVKCWPRTFWTQRAEEKAGKERPASFDVEINIFSQLFLAGIARSLASGL</sequence>
<evidence type="ECO:0000256" key="1">
    <source>
        <dbReference type="SAM" id="MobiDB-lite"/>
    </source>
</evidence>
<evidence type="ECO:0000313" key="3">
    <source>
        <dbReference type="Proteomes" id="UP001234178"/>
    </source>
</evidence>
<proteinExistence type="predicted"/>
<dbReference type="Proteomes" id="UP001234178">
    <property type="component" value="Unassembled WGS sequence"/>
</dbReference>
<evidence type="ECO:0000313" key="2">
    <source>
        <dbReference type="EMBL" id="KAK4030329.1"/>
    </source>
</evidence>
<organism evidence="2 3">
    <name type="scientific">Daphnia magna</name>
    <dbReference type="NCBI Taxonomy" id="35525"/>
    <lineage>
        <taxon>Eukaryota</taxon>
        <taxon>Metazoa</taxon>
        <taxon>Ecdysozoa</taxon>
        <taxon>Arthropoda</taxon>
        <taxon>Crustacea</taxon>
        <taxon>Branchiopoda</taxon>
        <taxon>Diplostraca</taxon>
        <taxon>Cladocera</taxon>
        <taxon>Anomopoda</taxon>
        <taxon>Daphniidae</taxon>
        <taxon>Daphnia</taxon>
    </lineage>
</organism>
<gene>
    <name evidence="2" type="ORF">OUZ56_023334</name>
</gene>
<protein>
    <submittedName>
        <fullName evidence="2">Uncharacterized protein</fullName>
    </submittedName>
</protein>
<accession>A0ABR0AZ77</accession>
<feature type="compositionally biased region" description="Acidic residues" evidence="1">
    <location>
        <begin position="92"/>
        <end position="141"/>
    </location>
</feature>
<comment type="caution">
    <text evidence="2">The sequence shown here is derived from an EMBL/GenBank/DDBJ whole genome shotgun (WGS) entry which is preliminary data.</text>
</comment>
<dbReference type="EMBL" id="JAOYFB010000039">
    <property type="protein sequence ID" value="KAK4030329.1"/>
    <property type="molecule type" value="Genomic_DNA"/>
</dbReference>